<protein>
    <submittedName>
        <fullName evidence="2">Uncharacterized protein</fullName>
    </submittedName>
</protein>
<dbReference type="AlphaFoldDB" id="A0A410P6K3"/>
<keyword evidence="3" id="KW-1185">Reference proteome</keyword>
<dbReference type="RefSeq" id="WP_128700665.1">
    <property type="nucleotide sequence ID" value="NZ_CP019384.1"/>
</dbReference>
<proteinExistence type="predicted"/>
<feature type="transmembrane region" description="Helical" evidence="1">
    <location>
        <begin position="52"/>
        <end position="69"/>
    </location>
</feature>
<gene>
    <name evidence="2" type="ORF">BU251_08175</name>
</gene>
<dbReference type="EMBL" id="CP019384">
    <property type="protein sequence ID" value="QAT17698.1"/>
    <property type="molecule type" value="Genomic_DNA"/>
</dbReference>
<sequence>MGRALPFFRKSPVVLGLSAAGLVGCGWLEAASGVRGMPSGIPPGLRSVIVEFGPLFLIFAVFLGVYYGWNLKRVGALKALERQFGGRVARFSLFPVWDVSVGGYRLRVRLIPESRNSPSYLEVYLFKKSSFVVKVQRETWAHRAGKYLGWLSEVRMQDVEFAKFFVTSDKPVRAQAFLADTEVKPVVLSLFADGFELLTQDAKKIFARKPRFSLERDLSVPAMQEVLRRLQILAAQE</sequence>
<name>A0A410P6K3_VELA1</name>
<keyword evidence="1" id="KW-1133">Transmembrane helix</keyword>
<accession>A0A410P6K3</accession>
<dbReference type="Proteomes" id="UP000287243">
    <property type="component" value="Chromosome"/>
</dbReference>
<reference evidence="2 3" key="1">
    <citation type="submission" date="2017-01" db="EMBL/GenBank/DDBJ databases">
        <title>First insights into the biology of 'candidatus Vampirococcus archaeovorus'.</title>
        <authorList>
            <person name="Kizina J."/>
            <person name="Jordan S."/>
            <person name="Stueber K."/>
            <person name="Reinhardt R."/>
            <person name="Harder J."/>
        </authorList>
    </citation>
    <scope>NUCLEOTIDE SEQUENCE [LARGE SCALE GENOMIC DNA]</scope>
    <source>
        <strain evidence="2 3">LiM</strain>
    </source>
</reference>
<dbReference type="PROSITE" id="PS51257">
    <property type="entry name" value="PROKAR_LIPOPROTEIN"/>
    <property type="match status" value="1"/>
</dbReference>
<keyword evidence="1" id="KW-0472">Membrane</keyword>
<keyword evidence="1" id="KW-0812">Transmembrane</keyword>
<evidence type="ECO:0000313" key="2">
    <source>
        <dbReference type="EMBL" id="QAT17698.1"/>
    </source>
</evidence>
<evidence type="ECO:0000313" key="3">
    <source>
        <dbReference type="Proteomes" id="UP000287243"/>
    </source>
</evidence>
<dbReference type="KEGG" id="vai:BU251_08175"/>
<evidence type="ECO:0000256" key="1">
    <source>
        <dbReference type="SAM" id="Phobius"/>
    </source>
</evidence>
<organism evidence="2 3">
    <name type="scientific">Velamenicoccus archaeovorus</name>
    <dbReference type="NCBI Taxonomy" id="1930593"/>
    <lineage>
        <taxon>Bacteria</taxon>
        <taxon>Pseudomonadati</taxon>
        <taxon>Candidatus Omnitrophota</taxon>
        <taxon>Candidatus Velamenicoccus</taxon>
    </lineage>
</organism>